<proteinExistence type="predicted"/>
<accession>A0ACC1CQE1</accession>
<organism evidence="1 2">
    <name type="scientific">Dendrolimus kikuchii</name>
    <dbReference type="NCBI Taxonomy" id="765133"/>
    <lineage>
        <taxon>Eukaryota</taxon>
        <taxon>Metazoa</taxon>
        <taxon>Ecdysozoa</taxon>
        <taxon>Arthropoda</taxon>
        <taxon>Hexapoda</taxon>
        <taxon>Insecta</taxon>
        <taxon>Pterygota</taxon>
        <taxon>Neoptera</taxon>
        <taxon>Endopterygota</taxon>
        <taxon>Lepidoptera</taxon>
        <taxon>Glossata</taxon>
        <taxon>Ditrysia</taxon>
        <taxon>Bombycoidea</taxon>
        <taxon>Lasiocampidae</taxon>
        <taxon>Dendrolimus</taxon>
    </lineage>
</organism>
<sequence length="382" mass="43683">MSIESDGKFISNPIEVAEIFNNFYTNLAQSNLILCDHKNDKINSHLSTIFLKPCDIEEIMKLIKSLNQSKAVGYDGIPTKIIKECSIAIAEILTALINRSFEVGRFPDCLKKSIVKPIYKKNNPLNVENYRPITLIPIFSKLFEKALHIRITNFLHKCNIIKKNQNGFQKGKSTTLAAFNLVKAILENVDKNKYVSAVFFNMSKAFDFVCHDKLLIKCNKYGIRGPAYDWIKSYLDNRQQCVEIGEINRFKEVNTYRSSYKLNKYGVPQGSVLGPLLFIIYINDLPDVIHHHCTLFADDISILVTNDNEHDHVKDLNAVVGICIEWLANNNLNVNISKTSFVQFYNRKPKTNKIKISYNNCDLLENTNVLFLGITLDNVCSW</sequence>
<protein>
    <submittedName>
        <fullName evidence="1">Uncharacterized protein</fullName>
    </submittedName>
</protein>
<comment type="caution">
    <text evidence="1">The sequence shown here is derived from an EMBL/GenBank/DDBJ whole genome shotgun (WGS) entry which is preliminary data.</text>
</comment>
<dbReference type="Proteomes" id="UP000824533">
    <property type="component" value="Linkage Group LG19"/>
</dbReference>
<gene>
    <name evidence="1" type="ORF">K1T71_010907</name>
</gene>
<evidence type="ECO:0000313" key="2">
    <source>
        <dbReference type="Proteomes" id="UP000824533"/>
    </source>
</evidence>
<evidence type="ECO:0000313" key="1">
    <source>
        <dbReference type="EMBL" id="KAJ0173758.1"/>
    </source>
</evidence>
<reference evidence="1 2" key="1">
    <citation type="journal article" date="2021" name="Front. Genet.">
        <title>Chromosome-Level Genome Assembly Reveals Significant Gene Expansion in the Toll and IMD Signaling Pathways of Dendrolimus kikuchii.</title>
        <authorList>
            <person name="Zhou J."/>
            <person name="Wu P."/>
            <person name="Xiong Z."/>
            <person name="Liu N."/>
            <person name="Zhao N."/>
            <person name="Ji M."/>
            <person name="Qiu Y."/>
            <person name="Yang B."/>
        </authorList>
    </citation>
    <scope>NUCLEOTIDE SEQUENCE [LARGE SCALE GENOMIC DNA]</scope>
    <source>
        <strain evidence="1">Ann1</strain>
    </source>
</reference>
<dbReference type="EMBL" id="CM034405">
    <property type="protein sequence ID" value="KAJ0173758.1"/>
    <property type="molecule type" value="Genomic_DNA"/>
</dbReference>
<name>A0ACC1CQE1_9NEOP</name>
<keyword evidence="2" id="KW-1185">Reference proteome</keyword>